<dbReference type="Gene3D" id="3.50.50.60">
    <property type="entry name" value="FAD/NAD(P)-binding domain"/>
    <property type="match status" value="1"/>
</dbReference>
<evidence type="ECO:0000259" key="3">
    <source>
        <dbReference type="Pfam" id="PF01571"/>
    </source>
</evidence>
<dbReference type="SUPFAM" id="SSF54373">
    <property type="entry name" value="FAD-linked reductases, C-terminal domain"/>
    <property type="match status" value="1"/>
</dbReference>
<name>A0A7S1PQV0_ALECA</name>
<dbReference type="SUPFAM" id="SSF51905">
    <property type="entry name" value="FAD/NAD(P)-binding domain"/>
    <property type="match status" value="1"/>
</dbReference>
<dbReference type="Gene3D" id="3.30.9.10">
    <property type="entry name" value="D-Amino Acid Oxidase, subunit A, domain 2"/>
    <property type="match status" value="1"/>
</dbReference>
<dbReference type="InterPro" id="IPR036188">
    <property type="entry name" value="FAD/NAD-bd_sf"/>
</dbReference>
<accession>A0A7S1PQV0</accession>
<feature type="domain" description="GCVT N-terminal" evidence="3">
    <location>
        <begin position="490"/>
        <end position="764"/>
    </location>
</feature>
<dbReference type="Pfam" id="PF16350">
    <property type="entry name" value="FAO_M"/>
    <property type="match status" value="1"/>
</dbReference>
<evidence type="ECO:0000259" key="4">
    <source>
        <dbReference type="Pfam" id="PF08669"/>
    </source>
</evidence>
<evidence type="ECO:0000259" key="5">
    <source>
        <dbReference type="Pfam" id="PF16350"/>
    </source>
</evidence>
<gene>
    <name evidence="6" type="ORF">ACAT0790_LOCUS5052</name>
</gene>
<evidence type="ECO:0008006" key="7">
    <source>
        <dbReference type="Google" id="ProtNLM"/>
    </source>
</evidence>
<feature type="domain" description="Aminomethyltransferase C-terminal" evidence="4">
    <location>
        <begin position="784"/>
        <end position="864"/>
    </location>
</feature>
<reference evidence="6" key="1">
    <citation type="submission" date="2021-01" db="EMBL/GenBank/DDBJ databases">
        <authorList>
            <person name="Corre E."/>
            <person name="Pelletier E."/>
            <person name="Niang G."/>
            <person name="Scheremetjew M."/>
            <person name="Finn R."/>
            <person name="Kale V."/>
            <person name="Holt S."/>
            <person name="Cochrane G."/>
            <person name="Meng A."/>
            <person name="Brown T."/>
            <person name="Cohen L."/>
        </authorList>
    </citation>
    <scope>NUCLEOTIDE SEQUENCE</scope>
    <source>
        <strain evidence="6">OF101</strain>
    </source>
</reference>
<evidence type="ECO:0000259" key="2">
    <source>
        <dbReference type="Pfam" id="PF01266"/>
    </source>
</evidence>
<evidence type="ECO:0000256" key="1">
    <source>
        <dbReference type="ARBA" id="ARBA00008609"/>
    </source>
</evidence>
<proteinExistence type="inferred from homology"/>
<dbReference type="InterPro" id="IPR029043">
    <property type="entry name" value="GcvT/YgfZ_C"/>
</dbReference>
<dbReference type="AlphaFoldDB" id="A0A7S1PQV0"/>
<dbReference type="GO" id="GO:0005739">
    <property type="term" value="C:mitochondrion"/>
    <property type="evidence" value="ECO:0007669"/>
    <property type="project" value="TreeGrafter"/>
</dbReference>
<dbReference type="InterPro" id="IPR028896">
    <property type="entry name" value="GcvT/YgfZ/DmdA"/>
</dbReference>
<dbReference type="InterPro" id="IPR013977">
    <property type="entry name" value="GcvT_C"/>
</dbReference>
<feature type="domain" description="FAD dependent oxidoreductase" evidence="2">
    <location>
        <begin position="46"/>
        <end position="424"/>
    </location>
</feature>
<dbReference type="Pfam" id="PF08669">
    <property type="entry name" value="GCV_T_C"/>
    <property type="match status" value="1"/>
</dbReference>
<evidence type="ECO:0000313" key="6">
    <source>
        <dbReference type="EMBL" id="CAD9095970.1"/>
    </source>
</evidence>
<dbReference type="SUPFAM" id="SSF103025">
    <property type="entry name" value="Folate-binding domain"/>
    <property type="match status" value="1"/>
</dbReference>
<dbReference type="InterPro" id="IPR006076">
    <property type="entry name" value="FAD-dep_OxRdtase"/>
</dbReference>
<protein>
    <recommendedName>
        <fullName evidence="7">Dimethylglycine dehydrogenase</fullName>
    </recommendedName>
</protein>
<dbReference type="InterPro" id="IPR027266">
    <property type="entry name" value="TrmE/GcvT-like"/>
</dbReference>
<feature type="domain" description="FAD dependent oxidoreductase central" evidence="5">
    <location>
        <begin position="427"/>
        <end position="478"/>
    </location>
</feature>
<dbReference type="InterPro" id="IPR006222">
    <property type="entry name" value="GCVT_N"/>
</dbReference>
<dbReference type="PANTHER" id="PTHR43757">
    <property type="entry name" value="AMINOMETHYLTRANSFERASE"/>
    <property type="match status" value="1"/>
</dbReference>
<comment type="similarity">
    <text evidence="1">Belongs to the GcvT family.</text>
</comment>
<dbReference type="InterPro" id="IPR032503">
    <property type="entry name" value="FAO_M"/>
</dbReference>
<dbReference type="Gene3D" id="3.30.70.1400">
    <property type="entry name" value="Aminomethyltransferase beta-barrel domains"/>
    <property type="match status" value="1"/>
</dbReference>
<organism evidence="6">
    <name type="scientific">Alexandrium catenella</name>
    <name type="common">Red tide dinoflagellate</name>
    <name type="synonym">Gonyaulax catenella</name>
    <dbReference type="NCBI Taxonomy" id="2925"/>
    <lineage>
        <taxon>Eukaryota</taxon>
        <taxon>Sar</taxon>
        <taxon>Alveolata</taxon>
        <taxon>Dinophyceae</taxon>
        <taxon>Gonyaulacales</taxon>
        <taxon>Pyrocystaceae</taxon>
        <taxon>Alexandrium</taxon>
    </lineage>
</organism>
<dbReference type="Gene3D" id="2.40.30.110">
    <property type="entry name" value="Aminomethyltransferase beta-barrel domains"/>
    <property type="match status" value="1"/>
</dbReference>
<dbReference type="Pfam" id="PF01266">
    <property type="entry name" value="DAO"/>
    <property type="match status" value="1"/>
</dbReference>
<dbReference type="SUPFAM" id="SSF101790">
    <property type="entry name" value="Aminomethyltransferase beta-barrel domain"/>
    <property type="match status" value="1"/>
</dbReference>
<dbReference type="PANTHER" id="PTHR43757:SF2">
    <property type="entry name" value="AMINOMETHYLTRANSFERASE, MITOCHONDRIAL"/>
    <property type="match status" value="1"/>
</dbReference>
<sequence>MRSLRTVGLRAAEHLGRQAPLGGLATAVRHGSAAAKGPSDLPSDVDVAIIGGGVTGASILWQLGLSGVGSTAAVFEKATLTSGATWHAAGLVTYYHGGNNFKFWHKESVELYKKWQNEEGVPLSFNQPGSIRLLHNEERMKEAHYTLSKSKLYQGLFEGPELNIIGPEEVKRLHPLVNTEGLIGALYTEGDGHIDPSSVTQAFASKAKAMGGKIYEHTEAVGLRCMPDGSWEVTVTPAGGEPHVVRARRVINCAGLWAERIGKFAGVHTPAVVLQHQYVITEAIPEVKAYHEKHGHQLPVIRDLEGSYYLRDEGDGILIGPYESEHAMQLAPAEWKGTMPPELTYWLFEGDIDRLMDSMEAAASLVPAIETTGIKTVLNGPTCWPADGNHLVGPSHEKPNYWHACAESYGIAHAAGLSRYIVHWMQHGEPPYELTESDPSRYGNWATPDWVADKVKEAYGWNNTTAYFNENRPRARPVVHEERPQQDIVEVLQSRGAQLGFSHGWETPNWFHSEATDLGNSLATFQRPSYCDAVARECQQVVDHGGICYWPFAHYRITGAGAPAFLDRLIANKLPAVGRVGLGHLLTPTGKVYSELTFVRLAEDDFYVTGYSNYQLHDLRWMSQHMKEGEAVKVEDVTSSRAVLFVNGPNADAAIAKLLDEPVDLARTAFKPFQWRKLSLDGAEAIAVRMSFIGEHGLELHVERPQAARLYKRLQEVDPKLGNWGGTAMNSFRIEKGVRLFGKDVTKDHDAWEAGLDRFLKLDKGDFIGRDALAKIREEGGPARKQVQLEVTLNGEPVDCVGNESIRCPETGKVVGFTTSGTWGCLSGKSLALGYVYGPERWADGHRLQVDLLGKRYDAHVIAKAPMAPAAIRDKRAKAQ</sequence>
<dbReference type="Pfam" id="PF01571">
    <property type="entry name" value="GCV_T"/>
    <property type="match status" value="1"/>
</dbReference>
<dbReference type="Gene3D" id="3.30.1360.120">
    <property type="entry name" value="Probable tRNA modification gtpase trme, domain 1"/>
    <property type="match status" value="1"/>
</dbReference>
<dbReference type="EMBL" id="HBGE01008377">
    <property type="protein sequence ID" value="CAD9095970.1"/>
    <property type="molecule type" value="Transcribed_RNA"/>
</dbReference>